<proteinExistence type="predicted"/>
<evidence type="ECO:0000313" key="1">
    <source>
        <dbReference type="EMBL" id="RYC70215.1"/>
    </source>
</evidence>
<gene>
    <name evidence="1" type="ORF">EQG79_10135</name>
</gene>
<dbReference type="CDD" id="cd00229">
    <property type="entry name" value="SGNH_hydrolase"/>
    <property type="match status" value="1"/>
</dbReference>
<name>A0A4Q2URA0_9BACT</name>
<dbReference type="GO" id="GO:0016787">
    <property type="term" value="F:hydrolase activity"/>
    <property type="evidence" value="ECO:0007669"/>
    <property type="project" value="UniProtKB-KW"/>
</dbReference>
<comment type="caution">
    <text evidence="1">The sequence shown here is derived from an EMBL/GenBank/DDBJ whole genome shotgun (WGS) entry which is preliminary data.</text>
</comment>
<reference evidence="1 2" key="1">
    <citation type="submission" date="2019-01" db="EMBL/GenBank/DDBJ databases">
        <title>Spirosoma flava sp. nov., a propanil-degrading bacterium isolated from herbicide-contaminated soil.</title>
        <authorList>
            <person name="Zhang L."/>
            <person name="Jiang J.-D."/>
        </authorList>
    </citation>
    <scope>NUCLEOTIDE SEQUENCE [LARGE SCALE GENOMIC DNA]</scope>
    <source>
        <strain evidence="1 2">TY50</strain>
    </source>
</reference>
<dbReference type="AlphaFoldDB" id="A0A4Q2URA0"/>
<evidence type="ECO:0000313" key="2">
    <source>
        <dbReference type="Proteomes" id="UP000290407"/>
    </source>
</evidence>
<keyword evidence="2" id="KW-1185">Reference proteome</keyword>
<protein>
    <submittedName>
        <fullName evidence="1">SGNH/GDSL hydrolase family protein</fullName>
    </submittedName>
</protein>
<dbReference type="RefSeq" id="WP_129601417.1">
    <property type="nucleotide sequence ID" value="NZ_SBLB01000002.1"/>
</dbReference>
<dbReference type="Proteomes" id="UP000290407">
    <property type="component" value="Unassembled WGS sequence"/>
</dbReference>
<organism evidence="1 2">
    <name type="scientific">Spirosoma sordidisoli</name>
    <dbReference type="NCBI Taxonomy" id="2502893"/>
    <lineage>
        <taxon>Bacteria</taxon>
        <taxon>Pseudomonadati</taxon>
        <taxon>Bacteroidota</taxon>
        <taxon>Cytophagia</taxon>
        <taxon>Cytophagales</taxon>
        <taxon>Cytophagaceae</taxon>
        <taxon>Spirosoma</taxon>
    </lineage>
</organism>
<dbReference type="SUPFAM" id="SSF52266">
    <property type="entry name" value="SGNH hydrolase"/>
    <property type="match status" value="1"/>
</dbReference>
<sequence length="238" mass="27126">MNVLVIGDEHTYGYGLRSGQLSYINQFIRLMGRLGKGDSISVEAYAHLTMPRLLNALSQLPLGRYDLIILQLDESMRRAVVDEPGEAGQATSCLPTLYPPASRKRSRWKSELRALGRNLLSDGLNRLRRRPTGLSRLLTLLKPYRHTVVLLTPFPHQQRLVNWGRQRLRHRMVEQASRAAFSLFDTSQILGTGDEYFLTDDPEHLNAVSHELLGQALFDFYQSAPAIVTIQTFRRNKQ</sequence>
<keyword evidence="1" id="KW-0378">Hydrolase</keyword>
<dbReference type="EMBL" id="SBLB01000002">
    <property type="protein sequence ID" value="RYC70215.1"/>
    <property type="molecule type" value="Genomic_DNA"/>
</dbReference>
<accession>A0A4Q2URA0</accession>